<keyword evidence="2" id="KW-1185">Reference proteome</keyword>
<sequence length="44" mass="5086">MRIPPLYCIAPRFAKARDDVACLKHAREFARSVHRSLDRAGFSR</sequence>
<proteinExistence type="predicted"/>
<dbReference type="KEGG" id="gdi:GDI2282"/>
<organism evidence="1 2">
    <name type="scientific">Gluconacetobacter diazotrophicus (strain ATCC 49037 / DSM 5601 / CCUG 37298 / CIP 103539 / LMG 7603 / PAl5)</name>
    <dbReference type="NCBI Taxonomy" id="272568"/>
    <lineage>
        <taxon>Bacteria</taxon>
        <taxon>Pseudomonadati</taxon>
        <taxon>Pseudomonadota</taxon>
        <taxon>Alphaproteobacteria</taxon>
        <taxon>Acetobacterales</taxon>
        <taxon>Acetobacteraceae</taxon>
        <taxon>Gluconacetobacter</taxon>
    </lineage>
</organism>
<evidence type="ECO:0000313" key="1">
    <source>
        <dbReference type="EMBL" id="CAP56225.1"/>
    </source>
</evidence>
<accession>A9HLX7</accession>
<gene>
    <name evidence="1" type="ordered locus">GDI2282</name>
</gene>
<dbReference type="AlphaFoldDB" id="A9HLX7"/>
<dbReference type="Proteomes" id="UP000001176">
    <property type="component" value="Chromosome"/>
</dbReference>
<evidence type="ECO:0000313" key="2">
    <source>
        <dbReference type="Proteomes" id="UP000001176"/>
    </source>
</evidence>
<dbReference type="EMBL" id="AM889285">
    <property type="protein sequence ID" value="CAP56225.1"/>
    <property type="molecule type" value="Genomic_DNA"/>
</dbReference>
<reference evidence="1 2" key="1">
    <citation type="journal article" date="2009" name="BMC Genomics">
        <title>Complete genome sequence of the sugarcane nitrogen-fixing endophyte Gluconacetobacter diazotrophicus Pal5.</title>
        <authorList>
            <person name="Bertalan M."/>
            <person name="Albano R."/>
            <person name="Padua V."/>
            <person name="Rouws L."/>
            <person name="Rojas C."/>
            <person name="Hemerly A."/>
            <person name="Teixeira K."/>
            <person name="Schwab S."/>
            <person name="Araujo J."/>
            <person name="Oliveira A."/>
            <person name="Franca L."/>
            <person name="Magalhaes V."/>
            <person name="Alqueres S."/>
            <person name="Cardoso A."/>
            <person name="Almeida W."/>
            <person name="Loureiro M.M."/>
            <person name="Nogueira E."/>
            <person name="Cidade D."/>
            <person name="Oliveira D."/>
            <person name="Simao T."/>
            <person name="Macedo J."/>
            <person name="Valadao A."/>
            <person name="Dreschsel M."/>
            <person name="Freitas F."/>
            <person name="Vidal M."/>
            <person name="Guedes H."/>
            <person name="Rodrigues E."/>
            <person name="Meneses C."/>
            <person name="Brioso P."/>
            <person name="Pozzer L."/>
            <person name="Figueiredo D."/>
            <person name="Montano H."/>
            <person name="Junior J."/>
            <person name="Filho G."/>
            <person name="Flores V."/>
            <person name="Ferreira B."/>
            <person name="Branco A."/>
            <person name="Gonzalez P."/>
            <person name="Guillobel H."/>
            <person name="Lemos M."/>
            <person name="Seibel L."/>
            <person name="Macedo J."/>
            <person name="Alves-Ferreira M."/>
            <person name="Sachetto-Martins G."/>
            <person name="Coelho A."/>
            <person name="Santos E."/>
            <person name="Amaral G."/>
            <person name="Neves A."/>
            <person name="Pacheco A.B."/>
            <person name="Carvalho D."/>
            <person name="Lery L."/>
            <person name="Bisch P."/>
            <person name="Rossle S.C."/>
            <person name="Urmenyi T."/>
            <person name="Kruger W.V."/>
            <person name="Martins O."/>
            <person name="Baldani J.I."/>
            <person name="Ferreira P.C."/>
        </authorList>
    </citation>
    <scope>NUCLEOTIDE SEQUENCE [LARGE SCALE GENOMIC DNA]</scope>
    <source>
        <strain evidence="2">ATCC 49037 / DSM 5601 / CCUG 37298 / CIP 103539 / LMG 7603 / PAl5</strain>
    </source>
</reference>
<name>A9HLX7_GLUDA</name>
<protein>
    <submittedName>
        <fullName evidence="1">Uncharacterized protein</fullName>
    </submittedName>
</protein>